<protein>
    <submittedName>
        <fullName evidence="2">Transporter</fullName>
    </submittedName>
</protein>
<keyword evidence="1" id="KW-1133">Transmembrane helix</keyword>
<dbReference type="KEGG" id="had:CDV25_09455"/>
<feature type="transmembrane region" description="Helical" evidence="1">
    <location>
        <begin position="95"/>
        <end position="125"/>
    </location>
</feature>
<feature type="transmembrane region" description="Helical" evidence="1">
    <location>
        <begin position="47"/>
        <end position="69"/>
    </location>
</feature>
<feature type="transmembrane region" description="Helical" evidence="1">
    <location>
        <begin position="403"/>
        <end position="426"/>
    </location>
</feature>
<reference evidence="2 3" key="1">
    <citation type="submission" date="2017-06" db="EMBL/GenBank/DDBJ databases">
        <title>Complete genome of Helicobacter apodemus.</title>
        <authorList>
            <person name="Cho S."/>
        </authorList>
    </citation>
    <scope>NUCLEOTIDE SEQUENCE [LARGE SCALE GENOMIC DNA]</scope>
    <source>
        <strain evidence="3">SNUVETPUB-15-01</strain>
    </source>
</reference>
<evidence type="ECO:0000313" key="2">
    <source>
        <dbReference type="EMBL" id="AWI34960.1"/>
    </source>
</evidence>
<dbReference type="PANTHER" id="PTHR30354">
    <property type="entry name" value="GNT FAMILY GLUCONATE TRANSPORTER"/>
    <property type="match status" value="1"/>
</dbReference>
<name>A0A2U8FF99_9HELI</name>
<dbReference type="GO" id="GO:0005886">
    <property type="term" value="C:plasma membrane"/>
    <property type="evidence" value="ECO:0007669"/>
    <property type="project" value="TreeGrafter"/>
</dbReference>
<dbReference type="GO" id="GO:0015128">
    <property type="term" value="F:gluconate transmembrane transporter activity"/>
    <property type="evidence" value="ECO:0007669"/>
    <property type="project" value="InterPro"/>
</dbReference>
<dbReference type="RefSeq" id="WP_108911719.1">
    <property type="nucleotide sequence ID" value="NZ_CP021886.1"/>
</dbReference>
<evidence type="ECO:0000313" key="3">
    <source>
        <dbReference type="Proteomes" id="UP000244890"/>
    </source>
</evidence>
<dbReference type="InterPro" id="IPR003474">
    <property type="entry name" value="Glcn_transporter"/>
</dbReference>
<dbReference type="Proteomes" id="UP000244890">
    <property type="component" value="Chromosome"/>
</dbReference>
<feature type="transmembrane region" description="Helical" evidence="1">
    <location>
        <begin position="6"/>
        <end position="35"/>
    </location>
</feature>
<feature type="transmembrane region" description="Helical" evidence="1">
    <location>
        <begin position="248"/>
        <end position="265"/>
    </location>
</feature>
<accession>A0A2U8FF99</accession>
<dbReference type="PANTHER" id="PTHR30354:SF7">
    <property type="entry name" value="BLL7963 PROTEIN"/>
    <property type="match status" value="1"/>
</dbReference>
<keyword evidence="1" id="KW-0812">Transmembrane</keyword>
<dbReference type="EMBL" id="CP021886">
    <property type="protein sequence ID" value="AWI34960.1"/>
    <property type="molecule type" value="Genomic_DNA"/>
</dbReference>
<dbReference type="AlphaFoldDB" id="A0A2U8FF99"/>
<feature type="transmembrane region" description="Helical" evidence="1">
    <location>
        <begin position="174"/>
        <end position="195"/>
    </location>
</feature>
<organism evidence="2 3">
    <name type="scientific">Helicobacter apodemus</name>
    <dbReference type="NCBI Taxonomy" id="135569"/>
    <lineage>
        <taxon>Bacteria</taxon>
        <taxon>Pseudomonadati</taxon>
        <taxon>Campylobacterota</taxon>
        <taxon>Epsilonproteobacteria</taxon>
        <taxon>Campylobacterales</taxon>
        <taxon>Helicobacteraceae</taxon>
        <taxon>Helicobacter</taxon>
    </lineage>
</organism>
<gene>
    <name evidence="2" type="ORF">CDV25_09455</name>
</gene>
<dbReference type="OrthoDB" id="86125at2"/>
<evidence type="ECO:0000256" key="1">
    <source>
        <dbReference type="SAM" id="Phobius"/>
    </source>
</evidence>
<proteinExistence type="predicted"/>
<feature type="transmembrane region" description="Helical" evidence="1">
    <location>
        <begin position="224"/>
        <end position="242"/>
    </location>
</feature>
<sequence>MLGIILGLIVLMFLAYLGWSIIWVAPIAAGIVALGGGLDLLDSYTNVYMNGFVSFAKSWFPVFMLGAIFGKLMQVTNMATSVSLMIGKLLGEKRAILGVILSCAVLTFGGVSLFVVVFAVYPLALGLFKAANISRRLIPATLALGSFTFTMAALPGSPQIQNLIPIKYFDTTAMAAPITGIVASLIMFFGGYFYLKYRENTLRTNGEDYDEPKKTYKEQNKDKIPNFLLSLAPLFFVVILLNIFDFNIINALLCGIILILILNITHFKRFIPAINEGASGSVVAIINTSAAVGFGSVVKNVPGFQSLIDLLLSIKGSPLISEAIAVNLLAGATGSASGGLGIALEALADKYKEIALNQSIPLELFHRIASISSGGLDALPHNGAVLTLLAITGLSHKQSYLDICVVAVIIPILALIVGIILATFGIY</sequence>
<keyword evidence="1" id="KW-0472">Membrane</keyword>